<dbReference type="InterPro" id="IPR001313">
    <property type="entry name" value="Pumilio_RNA-bd_rpt"/>
</dbReference>
<dbReference type="SMART" id="SM00025">
    <property type="entry name" value="Pumilio"/>
    <property type="match status" value="4"/>
</dbReference>
<dbReference type="GO" id="GO:0005737">
    <property type="term" value="C:cytoplasm"/>
    <property type="evidence" value="ECO:0007669"/>
    <property type="project" value="UniProtKB-SubCell"/>
</dbReference>
<evidence type="ECO:0000256" key="3">
    <source>
        <dbReference type="ARBA" id="ARBA00022553"/>
    </source>
</evidence>
<proteinExistence type="predicted"/>
<dbReference type="FunFam" id="3.30.70.330:FF:000842">
    <property type="entry name" value="Pumilio domain-containing protein c"/>
    <property type="match status" value="1"/>
</dbReference>
<feature type="region of interest" description="Disordered" evidence="7">
    <location>
        <begin position="1"/>
        <end position="69"/>
    </location>
</feature>
<dbReference type="Proteomes" id="UP001182556">
    <property type="component" value="Unassembled WGS sequence"/>
</dbReference>
<dbReference type="Pfam" id="PF00076">
    <property type="entry name" value="RRM_1"/>
    <property type="match status" value="2"/>
</dbReference>
<sequence length="1251" mass="132901">MSLSPNLPTSRSALSLSPDNPASAARAREGRTPPPAPSAAYARRAREIMEDETGLPSLKPPVTEDAGVEAEEVVGSVAAGYRRARAGTMPSSLQDASQRYAAPSETSPSNPVIPNQSAPLRTSALSPAYPTTPTSRPTLRHTASSAANLETPVPANGNRHRSGSLTLPQPPANLGSAFSSSPFSSTWLSNPGPARSPLAPTDPSDESEDLSSFSPSADGPVNDELNFSTLAHLGLTDGQELPPASVSGMREQAQRAIANNGPASRHRASTLSNFNRPIRPSITTTSSSASYYNESEEAALARAIGELGMYDDSGYDQTGGYLSAGYGNPAHRPRATTIGALDNPHRRALAPHGYLSSIPQSPVQGGYMQSLSMTSAYGYPPRSRSDRDLTRSRDSSSSRGPRLSISSHTSRAGTPDANGTSTPQMPTRSLWIGNLDVNATSEALLHVFAPYGAIESVRMLPEKTCAFVNFMEKGDAVRARDDVLNRLGGHVPALSETAPVRIGFGKIDSAPNGPPASSVTPAPTGLVFTQGGSGPASTTPISMVIPPANPNVELSNDEHSSDLPTRALWIGSIPGTTSSSTLLQIFSPFGPVESARVLMHKACGFINFERLDSAIAARTALNGRDILGSDVGPIRIGFARVPTKSPTIGSTEDAEAAPGSKLTEQLATVNGAAAVSTETQVSAEGGGLENYRSQLVVDLVKAGVHEQVLEKGLANGGEVTEQQMIMQVLSANREEDGDIKAAAEPRAPATYYSAIPLITERPQRRFDSVRLKDLRKRLDSSALSVEEVDAITIDLMEDTAELASDYIGNTVVQKLFERTSPHLRFAMLERIVPHLAIIGIHKNGTWAAQKVIECSVTPEERALICTHLRPFAPPLMCDSLGNYVCAGTLRFGSPWSDYVFDAMMDRMWDIAQNRFGARCMRTCLESPHTSLYQKKRIATGIILNSIPLATNPNGALLLTWLVDQSNLPGRYGLLAGRFVSHIAHLCTHKLASLTVLRIITQTAEPSAAQTLINGIFTSTDDATLTEILSDANNGAQVIGKILAISSLNVGDKETMIEATRRVLPGIKASSTPPYRMLLEAVGLPVPAGQIGGGGFNVRGWQGHQQQPRQNNYNYQYSYGNSTPGSGHQAMSFGAMGQNMSPHLMSQNMSLNHSLRGGSPNLGQGSPRTPVARHQGRLSPGSQMMSPGSDPFNPFASPSIDAPYMNTQSGVRMASSLGHGPITFEQQPNLGGLGIMPPQGSQGYYQSNMVRP</sequence>
<dbReference type="GO" id="GO:0000288">
    <property type="term" value="P:nuclear-transcribed mRNA catabolic process, deadenylation-dependent decay"/>
    <property type="evidence" value="ECO:0007669"/>
    <property type="project" value="TreeGrafter"/>
</dbReference>
<keyword evidence="11" id="KW-1185">Reference proteome</keyword>
<dbReference type="InterPro" id="IPR000504">
    <property type="entry name" value="RRM_dom"/>
</dbReference>
<dbReference type="SMART" id="SM00360">
    <property type="entry name" value="RRM"/>
    <property type="match status" value="2"/>
</dbReference>
<feature type="domain" description="RRM" evidence="8">
    <location>
        <begin position="566"/>
        <end position="641"/>
    </location>
</feature>
<dbReference type="InterPro" id="IPR011989">
    <property type="entry name" value="ARM-like"/>
</dbReference>
<dbReference type="InterPro" id="IPR033133">
    <property type="entry name" value="PUM-HD"/>
</dbReference>
<feature type="compositionally biased region" description="Polar residues" evidence="7">
    <location>
        <begin position="408"/>
        <end position="427"/>
    </location>
</feature>
<feature type="region of interest" description="Disordered" evidence="7">
    <location>
        <begin position="374"/>
        <end position="427"/>
    </location>
</feature>
<dbReference type="AlphaFoldDB" id="A0AAD9FXF1"/>
<feature type="compositionally biased region" description="Polar residues" evidence="7">
    <location>
        <begin position="104"/>
        <end position="148"/>
    </location>
</feature>
<name>A0AAD9FXF1_PAPLA</name>
<dbReference type="FunFam" id="1.25.10.10:FF:000475">
    <property type="entry name" value="Unplaced genomic scaffold supercont1.2, whole genome shotgun sequence"/>
    <property type="match status" value="1"/>
</dbReference>
<evidence type="ECO:0000256" key="5">
    <source>
        <dbReference type="PROSITE-ProRule" id="PRU00176"/>
    </source>
</evidence>
<evidence type="ECO:0000256" key="7">
    <source>
        <dbReference type="SAM" id="MobiDB-lite"/>
    </source>
</evidence>
<feature type="compositionally biased region" description="Low complexity" evidence="7">
    <location>
        <begin position="397"/>
        <end position="407"/>
    </location>
</feature>
<dbReference type="EMBL" id="JAODAN010000001">
    <property type="protein sequence ID" value="KAK1927793.1"/>
    <property type="molecule type" value="Genomic_DNA"/>
</dbReference>
<gene>
    <name evidence="10" type="ORF">DB88DRAFT_434941</name>
</gene>
<reference evidence="10" key="1">
    <citation type="submission" date="2023-02" db="EMBL/GenBank/DDBJ databases">
        <title>Identification and recombinant expression of a fungal hydrolase from Papiliotrema laurentii that hydrolyzes apple cutin and clears colloidal polyester polyurethane.</title>
        <authorList>
            <consortium name="DOE Joint Genome Institute"/>
            <person name="Roman V.A."/>
            <person name="Bojanowski C."/>
            <person name="Crable B.R."/>
            <person name="Wagner D.N."/>
            <person name="Hung C.S."/>
            <person name="Nadeau L.J."/>
            <person name="Schratz L."/>
            <person name="Haridas S."/>
            <person name="Pangilinan J."/>
            <person name="Lipzen A."/>
            <person name="Na H."/>
            <person name="Yan M."/>
            <person name="Ng V."/>
            <person name="Grigoriev I.V."/>
            <person name="Spatafora J.W."/>
            <person name="Barlow D."/>
            <person name="Biffinger J."/>
            <person name="Kelley-Loughnane N."/>
            <person name="Varaljay V.A."/>
            <person name="Crookes-Goodson W.J."/>
        </authorList>
    </citation>
    <scope>NUCLEOTIDE SEQUENCE</scope>
    <source>
        <strain evidence="10">5307AH</strain>
    </source>
</reference>
<dbReference type="PANTHER" id="PTHR47093:SF1">
    <property type="entry name" value="PROTEIN JSN1-RELATED"/>
    <property type="match status" value="1"/>
</dbReference>
<dbReference type="PROSITE" id="PS50102">
    <property type="entry name" value="RRM"/>
    <property type="match status" value="2"/>
</dbReference>
<evidence type="ECO:0000256" key="1">
    <source>
        <dbReference type="ARBA" id="ARBA00004496"/>
    </source>
</evidence>
<evidence type="ECO:0008006" key="12">
    <source>
        <dbReference type="Google" id="ProtNLM"/>
    </source>
</evidence>
<feature type="domain" description="PUM-HD" evidence="9">
    <location>
        <begin position="720"/>
        <end position="1085"/>
    </location>
</feature>
<evidence type="ECO:0000313" key="11">
    <source>
        <dbReference type="Proteomes" id="UP001182556"/>
    </source>
</evidence>
<comment type="subcellular location">
    <subcellularLocation>
        <location evidence="1">Cytoplasm</location>
    </subcellularLocation>
</comment>
<feature type="compositionally biased region" description="Basic and acidic residues" evidence="7">
    <location>
        <begin position="383"/>
        <end position="396"/>
    </location>
</feature>
<evidence type="ECO:0000256" key="6">
    <source>
        <dbReference type="PROSITE-ProRule" id="PRU00317"/>
    </source>
</evidence>
<dbReference type="InterPro" id="IPR012677">
    <property type="entry name" value="Nucleotide-bd_a/b_plait_sf"/>
</dbReference>
<feature type="repeat" description="Pumilio" evidence="6">
    <location>
        <begin position="794"/>
        <end position="829"/>
    </location>
</feature>
<keyword evidence="3" id="KW-0597">Phosphoprotein</keyword>
<dbReference type="PROSITE" id="PS50303">
    <property type="entry name" value="PUM_HD"/>
    <property type="match status" value="1"/>
</dbReference>
<feature type="domain" description="RRM" evidence="8">
    <location>
        <begin position="428"/>
        <end position="507"/>
    </location>
</feature>
<evidence type="ECO:0000256" key="2">
    <source>
        <dbReference type="ARBA" id="ARBA00022490"/>
    </source>
</evidence>
<organism evidence="10 11">
    <name type="scientific">Papiliotrema laurentii</name>
    <name type="common">Cryptococcus laurentii</name>
    <dbReference type="NCBI Taxonomy" id="5418"/>
    <lineage>
        <taxon>Eukaryota</taxon>
        <taxon>Fungi</taxon>
        <taxon>Dikarya</taxon>
        <taxon>Basidiomycota</taxon>
        <taxon>Agaricomycotina</taxon>
        <taxon>Tremellomycetes</taxon>
        <taxon>Tremellales</taxon>
        <taxon>Rhynchogastremaceae</taxon>
        <taxon>Papiliotrema</taxon>
    </lineage>
</organism>
<evidence type="ECO:0000256" key="4">
    <source>
        <dbReference type="ARBA" id="ARBA00022737"/>
    </source>
</evidence>
<keyword evidence="4" id="KW-0677">Repeat</keyword>
<dbReference type="PANTHER" id="PTHR47093">
    <property type="entry name" value="PROTEIN JSN1-RELATED"/>
    <property type="match status" value="1"/>
</dbReference>
<feature type="region of interest" description="Disordered" evidence="7">
    <location>
        <begin position="87"/>
        <end position="224"/>
    </location>
</feature>
<dbReference type="PROSITE" id="PS50302">
    <property type="entry name" value="PUM"/>
    <property type="match status" value="1"/>
</dbReference>
<dbReference type="Pfam" id="PF00806">
    <property type="entry name" value="PUF"/>
    <property type="match status" value="2"/>
</dbReference>
<dbReference type="InterPro" id="IPR052645">
    <property type="entry name" value="Pumilio_domain_protein"/>
</dbReference>
<dbReference type="Gene3D" id="3.30.70.330">
    <property type="match status" value="2"/>
</dbReference>
<dbReference type="SUPFAM" id="SSF54928">
    <property type="entry name" value="RNA-binding domain, RBD"/>
    <property type="match status" value="2"/>
</dbReference>
<keyword evidence="2" id="KW-0963">Cytoplasm</keyword>
<dbReference type="GO" id="GO:0003723">
    <property type="term" value="F:RNA binding"/>
    <property type="evidence" value="ECO:0007669"/>
    <property type="project" value="UniProtKB-UniRule"/>
</dbReference>
<evidence type="ECO:0000259" key="8">
    <source>
        <dbReference type="PROSITE" id="PS50102"/>
    </source>
</evidence>
<dbReference type="SUPFAM" id="SSF48371">
    <property type="entry name" value="ARM repeat"/>
    <property type="match status" value="1"/>
</dbReference>
<accession>A0AAD9FXF1</accession>
<keyword evidence="5" id="KW-0694">RNA-binding</keyword>
<feature type="compositionally biased region" description="Polar residues" evidence="7">
    <location>
        <begin position="1"/>
        <end position="20"/>
    </location>
</feature>
<dbReference type="InterPro" id="IPR035979">
    <property type="entry name" value="RBD_domain_sf"/>
</dbReference>
<dbReference type="InterPro" id="IPR016024">
    <property type="entry name" value="ARM-type_fold"/>
</dbReference>
<comment type="caution">
    <text evidence="10">The sequence shown here is derived from an EMBL/GenBank/DDBJ whole genome shotgun (WGS) entry which is preliminary data.</text>
</comment>
<dbReference type="CDD" id="cd00590">
    <property type="entry name" value="RRM_SF"/>
    <property type="match status" value="1"/>
</dbReference>
<feature type="compositionally biased region" description="Low complexity" evidence="7">
    <location>
        <begin position="176"/>
        <end position="185"/>
    </location>
</feature>
<feature type="region of interest" description="Disordered" evidence="7">
    <location>
        <begin position="1154"/>
        <end position="1185"/>
    </location>
</feature>
<evidence type="ECO:0000313" key="10">
    <source>
        <dbReference type="EMBL" id="KAK1927793.1"/>
    </source>
</evidence>
<dbReference type="FunFam" id="3.30.70.330:FF:000486">
    <property type="entry name" value="Pumilio domain-containing protein c"/>
    <property type="match status" value="1"/>
</dbReference>
<protein>
    <recommendedName>
        <fullName evidence="12">Pumilio domain-containing protein c</fullName>
    </recommendedName>
</protein>
<evidence type="ECO:0000259" key="9">
    <source>
        <dbReference type="PROSITE" id="PS50303"/>
    </source>
</evidence>
<dbReference type="Gene3D" id="1.25.10.10">
    <property type="entry name" value="Leucine-rich Repeat Variant"/>
    <property type="match status" value="1"/>
</dbReference>